<dbReference type="EMBL" id="BAAAWD010000016">
    <property type="protein sequence ID" value="GAA3027629.1"/>
    <property type="molecule type" value="Genomic_DNA"/>
</dbReference>
<gene>
    <name evidence="2" type="ORF">GCM10017559_62380</name>
</gene>
<dbReference type="RefSeq" id="WP_344902130.1">
    <property type="nucleotide sequence ID" value="NZ_BAAAWD010000016.1"/>
</dbReference>
<sequence length="91" mass="10606">MTDPHQLSVQPDLEERPRRRRTGWVAKCADCNRRIWAESSLRRRFGRHLGGGCYRKRVRASRRLVISQTFTVRPPGHIPGQIAITDLDQEE</sequence>
<accession>A0ABN1YRQ9</accession>
<reference evidence="2 3" key="1">
    <citation type="journal article" date="2019" name="Int. J. Syst. Evol. Microbiol.">
        <title>The Global Catalogue of Microorganisms (GCM) 10K type strain sequencing project: providing services to taxonomists for standard genome sequencing and annotation.</title>
        <authorList>
            <consortium name="The Broad Institute Genomics Platform"/>
            <consortium name="The Broad Institute Genome Sequencing Center for Infectious Disease"/>
            <person name="Wu L."/>
            <person name="Ma J."/>
        </authorList>
    </citation>
    <scope>NUCLEOTIDE SEQUENCE [LARGE SCALE GENOMIC DNA]</scope>
    <source>
        <strain evidence="2 3">JCM 3106</strain>
    </source>
</reference>
<protein>
    <recommendedName>
        <fullName evidence="4">BED-type domain-containing protein</fullName>
    </recommendedName>
</protein>
<evidence type="ECO:0000313" key="2">
    <source>
        <dbReference type="EMBL" id="GAA3027629.1"/>
    </source>
</evidence>
<evidence type="ECO:0008006" key="4">
    <source>
        <dbReference type="Google" id="ProtNLM"/>
    </source>
</evidence>
<evidence type="ECO:0000256" key="1">
    <source>
        <dbReference type="SAM" id="MobiDB-lite"/>
    </source>
</evidence>
<proteinExistence type="predicted"/>
<name>A0ABN1YRQ9_9ACTN</name>
<dbReference type="Proteomes" id="UP001499930">
    <property type="component" value="Unassembled WGS sequence"/>
</dbReference>
<evidence type="ECO:0000313" key="3">
    <source>
        <dbReference type="Proteomes" id="UP001499930"/>
    </source>
</evidence>
<keyword evidence="3" id="KW-1185">Reference proteome</keyword>
<comment type="caution">
    <text evidence="2">The sequence shown here is derived from an EMBL/GenBank/DDBJ whole genome shotgun (WGS) entry which is preliminary data.</text>
</comment>
<organism evidence="2 3">
    <name type="scientific">Streptosporangium longisporum</name>
    <dbReference type="NCBI Taxonomy" id="46187"/>
    <lineage>
        <taxon>Bacteria</taxon>
        <taxon>Bacillati</taxon>
        <taxon>Actinomycetota</taxon>
        <taxon>Actinomycetes</taxon>
        <taxon>Streptosporangiales</taxon>
        <taxon>Streptosporangiaceae</taxon>
        <taxon>Streptosporangium</taxon>
    </lineage>
</organism>
<feature type="region of interest" description="Disordered" evidence="1">
    <location>
        <begin position="1"/>
        <end position="20"/>
    </location>
</feature>